<feature type="transmembrane region" description="Helical" evidence="1">
    <location>
        <begin position="147"/>
        <end position="166"/>
    </location>
</feature>
<feature type="domain" description="Phosphatidic acid phosphatase type 2/haloperoxidase" evidence="2">
    <location>
        <begin position="94"/>
        <end position="219"/>
    </location>
</feature>
<evidence type="ECO:0000313" key="4">
    <source>
        <dbReference type="Proteomes" id="UP000197215"/>
    </source>
</evidence>
<evidence type="ECO:0000259" key="2">
    <source>
        <dbReference type="Pfam" id="PF01569"/>
    </source>
</evidence>
<dbReference type="AlphaFoldDB" id="A0A212U2N4"/>
<dbReference type="OrthoDB" id="7348799at2"/>
<reference evidence="3 4" key="1">
    <citation type="submission" date="2017-06" db="EMBL/GenBank/DDBJ databases">
        <authorList>
            <person name="Kim H.J."/>
            <person name="Triplett B.A."/>
        </authorList>
    </citation>
    <scope>NUCLEOTIDE SEQUENCE [LARGE SCALE GENOMIC DNA]</scope>
    <source>
        <strain evidence="3 4">MWH-VicM1</strain>
    </source>
</reference>
<dbReference type="InterPro" id="IPR000326">
    <property type="entry name" value="PAP2/HPO"/>
</dbReference>
<feature type="transmembrane region" description="Helical" evidence="1">
    <location>
        <begin position="90"/>
        <end position="111"/>
    </location>
</feature>
<evidence type="ECO:0000256" key="1">
    <source>
        <dbReference type="SAM" id="Phobius"/>
    </source>
</evidence>
<dbReference type="Proteomes" id="UP000197215">
    <property type="component" value="Unassembled WGS sequence"/>
</dbReference>
<feature type="transmembrane region" description="Helical" evidence="1">
    <location>
        <begin position="173"/>
        <end position="191"/>
    </location>
</feature>
<dbReference type="RefSeq" id="WP_088813511.1">
    <property type="nucleotide sequence ID" value="NZ_FYEX01000002.1"/>
</dbReference>
<dbReference type="Pfam" id="PF01569">
    <property type="entry name" value="PAP2"/>
    <property type="match status" value="1"/>
</dbReference>
<dbReference type="InterPro" id="IPR036938">
    <property type="entry name" value="PAP2/HPO_sf"/>
</dbReference>
<dbReference type="EMBL" id="FYEX01000002">
    <property type="protein sequence ID" value="SNC72384.1"/>
    <property type="molecule type" value="Genomic_DNA"/>
</dbReference>
<organism evidence="3 4">
    <name type="scientific">Polynucleobacter victoriensis</name>
    <dbReference type="NCBI Taxonomy" id="2049319"/>
    <lineage>
        <taxon>Bacteria</taxon>
        <taxon>Pseudomonadati</taxon>
        <taxon>Pseudomonadota</taxon>
        <taxon>Betaproteobacteria</taxon>
        <taxon>Burkholderiales</taxon>
        <taxon>Burkholderiaceae</taxon>
        <taxon>Polynucleobacter</taxon>
    </lineage>
</organism>
<dbReference type="CDD" id="cd03396">
    <property type="entry name" value="PAP2_like_6"/>
    <property type="match status" value="1"/>
</dbReference>
<evidence type="ECO:0000313" key="3">
    <source>
        <dbReference type="EMBL" id="SNC72384.1"/>
    </source>
</evidence>
<gene>
    <name evidence="3" type="ORF">SAMN06295916_1585</name>
</gene>
<feature type="transmembrane region" description="Helical" evidence="1">
    <location>
        <begin position="197"/>
        <end position="218"/>
    </location>
</feature>
<dbReference type="Gene3D" id="1.20.144.10">
    <property type="entry name" value="Phosphatidic acid phosphatase type 2/haloperoxidase"/>
    <property type="match status" value="1"/>
</dbReference>
<keyword evidence="1" id="KW-1133">Transmembrane helix</keyword>
<keyword evidence="1" id="KW-0472">Membrane</keyword>
<accession>A0A212U2N4</accession>
<keyword evidence="1" id="KW-0812">Transmembrane</keyword>
<feature type="transmembrane region" description="Helical" evidence="1">
    <location>
        <begin position="61"/>
        <end position="78"/>
    </location>
</feature>
<dbReference type="SUPFAM" id="SSF48317">
    <property type="entry name" value="Acid phosphatase/Vanadium-dependent haloperoxidase"/>
    <property type="match status" value="1"/>
</dbReference>
<proteinExistence type="predicted"/>
<protein>
    <submittedName>
        <fullName evidence="3">Membrane-associated enzyme, PAP2 (Acid phosphatase) superfamily</fullName>
    </submittedName>
</protein>
<name>A0A212U2N4_9BURK</name>
<sequence>MTWFNRQLLILLISGLLLLGVFEFTSLDIWLVQYFFSPELGKFPFKDQDFFTKVLHHGLKTAMYVTGVASIVVSLWFLKKSKDTFTLRHALVGILGVILIPAVVALLKHLTNKHCPWSLDMFGGAIPYTGLFEILDSQYPRGQCFPAGHAAGGFMWFTWAIALWGIQPKLAKFFFYVAIFFGLLMGVARMAQGAHFFSHVLWTAWFAWAIGIILAYCLKALPDAERYKGS</sequence>
<keyword evidence="4" id="KW-1185">Reference proteome</keyword>